<sequence length="210" mass="23949">MTQPSNSINKLQVEENQAIWREYYQKAISRSHSKRTEFVHQLSKSNEGVAIDCGCGTGSDIDYLSAVGYKVYGFDPNPDAIEICVQRFAERPQVSIQQARFENFQYPQANIVLANSSLFFADPEQFNITWLRLTESILPGGVFAGDFLGSRDTWATNYRSPTTSFERASVEQLFEGFDIIRFNERDEQAPTARGFLKHWHVFSVVAIKRS</sequence>
<dbReference type="InterPro" id="IPR029063">
    <property type="entry name" value="SAM-dependent_MTases_sf"/>
</dbReference>
<keyword evidence="2" id="KW-0489">Methyltransferase</keyword>
<dbReference type="eggNOG" id="COG4106">
    <property type="taxonomic scope" value="Bacteria"/>
</dbReference>
<dbReference type="GO" id="GO:0032259">
    <property type="term" value="P:methylation"/>
    <property type="evidence" value="ECO:0007669"/>
    <property type="project" value="UniProtKB-KW"/>
</dbReference>
<proteinExistence type="predicted"/>
<protein>
    <submittedName>
        <fullName evidence="2">SAM-dependent methyltransferase</fullName>
    </submittedName>
</protein>
<feature type="domain" description="Methyltransferase" evidence="1">
    <location>
        <begin position="51"/>
        <end position="139"/>
    </location>
</feature>
<dbReference type="EMBL" id="AEVT01000122">
    <property type="protein sequence ID" value="EGA67976.1"/>
    <property type="molecule type" value="Genomic_DNA"/>
</dbReference>
<comment type="caution">
    <text evidence="2">The sequence shown here is derived from an EMBL/GenBank/DDBJ whole genome shotgun (WGS) entry which is preliminary data.</text>
</comment>
<dbReference type="GO" id="GO:0008168">
    <property type="term" value="F:methyltransferase activity"/>
    <property type="evidence" value="ECO:0007669"/>
    <property type="project" value="UniProtKB-KW"/>
</dbReference>
<dbReference type="Gene3D" id="3.40.50.150">
    <property type="entry name" value="Vaccinia Virus protein VP39"/>
    <property type="match status" value="1"/>
</dbReference>
<accession>E8MDJ0</accession>
<gene>
    <name evidence="2" type="ORF">VISI1226_08624</name>
</gene>
<reference evidence="2 3" key="1">
    <citation type="journal article" date="2012" name="Int. J. Syst. Evol. Microbiol.">
        <title>Vibrio caribbeanicus sp. nov., isolated from the marine sponge Scleritoderma cyanea.</title>
        <authorList>
            <person name="Hoffmann M."/>
            <person name="Monday S.R."/>
            <person name="Allard M.W."/>
            <person name="Strain E.A."/>
            <person name="Whittaker P."/>
            <person name="Naum M."/>
            <person name="McCarthy P.J."/>
            <person name="Lopez J.V."/>
            <person name="Fischer M."/>
            <person name="Brown E.W."/>
        </authorList>
    </citation>
    <scope>NUCLEOTIDE SEQUENCE [LARGE SCALE GENOMIC DNA]</scope>
    <source>
        <strain evidence="3">DSMZ 21326</strain>
    </source>
</reference>
<evidence type="ECO:0000313" key="2">
    <source>
        <dbReference type="EMBL" id="EGA67976.1"/>
    </source>
</evidence>
<evidence type="ECO:0000259" key="1">
    <source>
        <dbReference type="Pfam" id="PF13649"/>
    </source>
</evidence>
<evidence type="ECO:0000313" key="3">
    <source>
        <dbReference type="Proteomes" id="UP000006228"/>
    </source>
</evidence>
<dbReference type="CDD" id="cd02440">
    <property type="entry name" value="AdoMet_MTases"/>
    <property type="match status" value="1"/>
</dbReference>
<name>E8MDJ0_PHOS4</name>
<dbReference type="AlphaFoldDB" id="E8MDJ0"/>
<dbReference type="Pfam" id="PF13649">
    <property type="entry name" value="Methyltransf_25"/>
    <property type="match status" value="1"/>
</dbReference>
<organism evidence="2 3">
    <name type="scientific">Vibrio sinaloensis DSM 21326</name>
    <dbReference type="NCBI Taxonomy" id="945550"/>
    <lineage>
        <taxon>Bacteria</taxon>
        <taxon>Pseudomonadati</taxon>
        <taxon>Pseudomonadota</taxon>
        <taxon>Gammaproteobacteria</taxon>
        <taxon>Vibrionales</taxon>
        <taxon>Vibrionaceae</taxon>
        <taxon>Vibrio</taxon>
        <taxon>Vibrio oreintalis group</taxon>
    </lineage>
</organism>
<dbReference type="Proteomes" id="UP000006228">
    <property type="component" value="Unassembled WGS sequence"/>
</dbReference>
<dbReference type="SUPFAM" id="SSF53335">
    <property type="entry name" value="S-adenosyl-L-methionine-dependent methyltransferases"/>
    <property type="match status" value="1"/>
</dbReference>
<keyword evidence="2" id="KW-0808">Transferase</keyword>
<dbReference type="InterPro" id="IPR041698">
    <property type="entry name" value="Methyltransf_25"/>
</dbReference>